<gene>
    <name evidence="1" type="ORF">PAXRUDRAFT_269254</name>
</gene>
<proteinExistence type="predicted"/>
<dbReference type="EMBL" id="KN826213">
    <property type="protein sequence ID" value="KIK79685.1"/>
    <property type="molecule type" value="Genomic_DNA"/>
</dbReference>
<protein>
    <submittedName>
        <fullName evidence="1">Uncharacterized protein</fullName>
    </submittedName>
</protein>
<organism evidence="1 2">
    <name type="scientific">Paxillus rubicundulus Ve08.2h10</name>
    <dbReference type="NCBI Taxonomy" id="930991"/>
    <lineage>
        <taxon>Eukaryota</taxon>
        <taxon>Fungi</taxon>
        <taxon>Dikarya</taxon>
        <taxon>Basidiomycota</taxon>
        <taxon>Agaricomycotina</taxon>
        <taxon>Agaricomycetes</taxon>
        <taxon>Agaricomycetidae</taxon>
        <taxon>Boletales</taxon>
        <taxon>Paxilineae</taxon>
        <taxon>Paxillaceae</taxon>
        <taxon>Paxillus</taxon>
    </lineage>
</organism>
<dbReference type="AlphaFoldDB" id="A0A0D0DMJ3"/>
<dbReference type="InParanoid" id="A0A0D0DMJ3"/>
<reference evidence="1 2" key="1">
    <citation type="submission" date="2014-04" db="EMBL/GenBank/DDBJ databases">
        <authorList>
            <consortium name="DOE Joint Genome Institute"/>
            <person name="Kuo A."/>
            <person name="Kohler A."/>
            <person name="Jargeat P."/>
            <person name="Nagy L.G."/>
            <person name="Floudas D."/>
            <person name="Copeland A."/>
            <person name="Barry K.W."/>
            <person name="Cichocki N."/>
            <person name="Veneault-Fourrey C."/>
            <person name="LaButti K."/>
            <person name="Lindquist E.A."/>
            <person name="Lipzen A."/>
            <person name="Lundell T."/>
            <person name="Morin E."/>
            <person name="Murat C."/>
            <person name="Sun H."/>
            <person name="Tunlid A."/>
            <person name="Henrissat B."/>
            <person name="Grigoriev I.V."/>
            <person name="Hibbett D.S."/>
            <person name="Martin F."/>
            <person name="Nordberg H.P."/>
            <person name="Cantor M.N."/>
            <person name="Hua S.X."/>
        </authorList>
    </citation>
    <scope>NUCLEOTIDE SEQUENCE [LARGE SCALE GENOMIC DNA]</scope>
    <source>
        <strain evidence="1 2">Ve08.2h10</strain>
    </source>
</reference>
<dbReference type="Proteomes" id="UP000054538">
    <property type="component" value="Unassembled WGS sequence"/>
</dbReference>
<name>A0A0D0DMJ3_9AGAM</name>
<reference evidence="2" key="2">
    <citation type="submission" date="2015-01" db="EMBL/GenBank/DDBJ databases">
        <title>Evolutionary Origins and Diversification of the Mycorrhizal Mutualists.</title>
        <authorList>
            <consortium name="DOE Joint Genome Institute"/>
            <consortium name="Mycorrhizal Genomics Consortium"/>
            <person name="Kohler A."/>
            <person name="Kuo A."/>
            <person name="Nagy L.G."/>
            <person name="Floudas D."/>
            <person name="Copeland A."/>
            <person name="Barry K.W."/>
            <person name="Cichocki N."/>
            <person name="Veneault-Fourrey C."/>
            <person name="LaButti K."/>
            <person name="Lindquist E.A."/>
            <person name="Lipzen A."/>
            <person name="Lundell T."/>
            <person name="Morin E."/>
            <person name="Murat C."/>
            <person name="Riley R."/>
            <person name="Ohm R."/>
            <person name="Sun H."/>
            <person name="Tunlid A."/>
            <person name="Henrissat B."/>
            <person name="Grigoriev I.V."/>
            <person name="Hibbett D.S."/>
            <person name="Martin F."/>
        </authorList>
    </citation>
    <scope>NUCLEOTIDE SEQUENCE [LARGE SCALE GENOMIC DNA]</scope>
    <source>
        <strain evidence="2">Ve08.2h10</strain>
    </source>
</reference>
<sequence>MGIIDSICPLLPELPVVEVEVVEIICSFFCTKVGTQVTVIFNFKGLSWQTKDLPYYIMKINEGGCTGRNR</sequence>
<evidence type="ECO:0000313" key="1">
    <source>
        <dbReference type="EMBL" id="KIK79685.1"/>
    </source>
</evidence>
<evidence type="ECO:0000313" key="2">
    <source>
        <dbReference type="Proteomes" id="UP000054538"/>
    </source>
</evidence>
<dbReference type="HOGENOM" id="CLU_2758518_0_0_1"/>
<keyword evidence="2" id="KW-1185">Reference proteome</keyword>
<accession>A0A0D0DMJ3</accession>